<dbReference type="EMBL" id="FNDZ01000001">
    <property type="protein sequence ID" value="SDH98314.1"/>
    <property type="molecule type" value="Genomic_DNA"/>
</dbReference>
<proteinExistence type="predicted"/>
<sequence>MKRVKIEVKNSRANEEPIEVVYWGYHEKAGGVDRLSYDESALTGMEGVHTQIEVGDKEITLVRSGNIQATMVFRENHRDRFVYKMEVGSMSMVLETEEVSISKEGRRMLIYIRYKLEIAGDPFEQNEMIIHVIEKIGQEHPSLS</sequence>
<organism evidence="1 2">
    <name type="scientific">Proteiniclasticum ruminis</name>
    <dbReference type="NCBI Taxonomy" id="398199"/>
    <lineage>
        <taxon>Bacteria</taxon>
        <taxon>Bacillati</taxon>
        <taxon>Bacillota</taxon>
        <taxon>Clostridia</taxon>
        <taxon>Eubacteriales</taxon>
        <taxon>Clostridiaceae</taxon>
        <taxon>Proteiniclasticum</taxon>
    </lineage>
</organism>
<dbReference type="RefSeq" id="WP_051651429.1">
    <property type="nucleotide sequence ID" value="NZ_FNDZ01000001.1"/>
</dbReference>
<gene>
    <name evidence="1" type="ORF">SAMN05421804_101377</name>
</gene>
<evidence type="ECO:0000313" key="1">
    <source>
        <dbReference type="EMBL" id="SDH98314.1"/>
    </source>
</evidence>
<name>A0A1G8GV80_9CLOT</name>
<dbReference type="InterPro" id="IPR015231">
    <property type="entry name" value="DUF1934"/>
</dbReference>
<dbReference type="InterPro" id="IPR012674">
    <property type="entry name" value="Calycin"/>
</dbReference>
<dbReference type="AlphaFoldDB" id="A0A1G8GV80"/>
<dbReference type="Pfam" id="PF09148">
    <property type="entry name" value="DUF1934"/>
    <property type="match status" value="1"/>
</dbReference>
<evidence type="ECO:0000313" key="2">
    <source>
        <dbReference type="Proteomes" id="UP000183255"/>
    </source>
</evidence>
<dbReference type="Proteomes" id="UP000183255">
    <property type="component" value="Unassembled WGS sequence"/>
</dbReference>
<protein>
    <submittedName>
        <fullName evidence="1">Uncharacterized beta-barrel protein YwiB, DUF1934 family</fullName>
    </submittedName>
</protein>
<dbReference type="SUPFAM" id="SSF50814">
    <property type="entry name" value="Lipocalins"/>
    <property type="match status" value="1"/>
</dbReference>
<accession>A0A1G8GV80</accession>
<dbReference type="Gene3D" id="2.40.128.20">
    <property type="match status" value="1"/>
</dbReference>
<reference evidence="1 2" key="1">
    <citation type="submission" date="2016-10" db="EMBL/GenBank/DDBJ databases">
        <authorList>
            <person name="de Groot N.N."/>
        </authorList>
    </citation>
    <scope>NUCLEOTIDE SEQUENCE [LARGE SCALE GENOMIC DNA]</scope>
    <source>
        <strain evidence="1 2">CGMCC 1.5058</strain>
    </source>
</reference>